<dbReference type="PANTHER" id="PTHR14911">
    <property type="entry name" value="THUMP DOMAIN-CONTAINING"/>
    <property type="match status" value="1"/>
</dbReference>
<dbReference type="SUPFAM" id="SSF53335">
    <property type="entry name" value="S-adenosyl-L-methionine-dependent methyltransferases"/>
    <property type="match status" value="1"/>
</dbReference>
<protein>
    <recommendedName>
        <fullName evidence="1">Ribosomal RNA large subunit methyltransferase K/L-like methyltransferase domain-containing protein</fullName>
    </recommendedName>
</protein>
<dbReference type="PANTHER" id="PTHR14911:SF13">
    <property type="entry name" value="TRNA (GUANINE(6)-N2)-METHYLTRANSFERASE THUMP3"/>
    <property type="match status" value="1"/>
</dbReference>
<evidence type="ECO:0000313" key="3">
    <source>
        <dbReference type="Proteomes" id="UP000248079"/>
    </source>
</evidence>
<feature type="domain" description="Ribosomal RNA large subunit methyltransferase K/L-like methyltransferase" evidence="1">
    <location>
        <begin position="148"/>
        <end position="246"/>
    </location>
</feature>
<proteinExistence type="predicted"/>
<dbReference type="Pfam" id="PF01170">
    <property type="entry name" value="UPF0020"/>
    <property type="match status" value="1"/>
</dbReference>
<dbReference type="InterPro" id="IPR000241">
    <property type="entry name" value="RlmKL-like_Mtase"/>
</dbReference>
<dbReference type="Proteomes" id="UP000248079">
    <property type="component" value="Unassembled WGS sequence"/>
</dbReference>
<dbReference type="EMBL" id="QFLI01000001">
    <property type="protein sequence ID" value="PXY03019.1"/>
    <property type="molecule type" value="Genomic_DNA"/>
</dbReference>
<dbReference type="CDD" id="cd02440">
    <property type="entry name" value="AdoMet_MTases"/>
    <property type="match status" value="1"/>
</dbReference>
<dbReference type="Gene3D" id="3.40.50.150">
    <property type="entry name" value="Vaccinia Virus protein VP39"/>
    <property type="match status" value="1"/>
</dbReference>
<comment type="caution">
    <text evidence="2">The sequence shown here is derived from an EMBL/GenBank/DDBJ whole genome shotgun (WGS) entry which is preliminary data.</text>
</comment>
<dbReference type="OrthoDB" id="9791556at2"/>
<reference evidence="2 3" key="1">
    <citation type="submission" date="2018-05" db="EMBL/GenBank/DDBJ databases">
        <title>Marinifilum breve JC075T sp. nov., a marine bacterium isolated from Yongle Blue Hole in the South China Sea.</title>
        <authorList>
            <person name="Fu T."/>
        </authorList>
    </citation>
    <scope>NUCLEOTIDE SEQUENCE [LARGE SCALE GENOMIC DNA]</scope>
    <source>
        <strain evidence="2 3">JC075</strain>
    </source>
</reference>
<accession>A0A2V4A2J8</accession>
<name>A0A2V4A2J8_9BACT</name>
<sequence>MQASKYIYTYIYDNHESELCKLESKYLFNKEEKDKLLISDIKIEPTCSAFIRKRVDVQLQSEDYLELIEKIKNEKISVDDFKVEYVVLNGDKTKYNDRLDKLRDVGYNINGMPEYYKPKITYAVCCHQGTWYFGTLLKNDFAWEKHNKKPFSYSNSININIAKTLVILAAKNNKETKLLDACCGVGTIMLEACFAGYNIEGTDINWKVCRQARQNLAHFNYESTVYRSDIKDIENKYDAAIIDLPYNLFSYADENTISHIIESSTKVTDRLVIVSTTDITEIVNNVGLTITDHCSVRKKEKANFARRIWVCEKN</sequence>
<organism evidence="2 3">
    <name type="scientific">Marinifilum breve</name>
    <dbReference type="NCBI Taxonomy" id="2184082"/>
    <lineage>
        <taxon>Bacteria</taxon>
        <taxon>Pseudomonadati</taxon>
        <taxon>Bacteroidota</taxon>
        <taxon>Bacteroidia</taxon>
        <taxon>Marinilabiliales</taxon>
        <taxon>Marinifilaceae</taxon>
    </lineage>
</organism>
<keyword evidence="3" id="KW-1185">Reference proteome</keyword>
<dbReference type="AlphaFoldDB" id="A0A2V4A2J8"/>
<dbReference type="GO" id="GO:0016423">
    <property type="term" value="F:tRNA (guanine) methyltransferase activity"/>
    <property type="evidence" value="ECO:0007669"/>
    <property type="project" value="TreeGrafter"/>
</dbReference>
<evidence type="ECO:0000313" key="2">
    <source>
        <dbReference type="EMBL" id="PXY03019.1"/>
    </source>
</evidence>
<dbReference type="RefSeq" id="WP_110359176.1">
    <property type="nucleotide sequence ID" value="NZ_QFLI01000001.1"/>
</dbReference>
<gene>
    <name evidence="2" type="ORF">DF185_02705</name>
</gene>
<evidence type="ECO:0000259" key="1">
    <source>
        <dbReference type="Pfam" id="PF01170"/>
    </source>
</evidence>
<dbReference type="InterPro" id="IPR029063">
    <property type="entry name" value="SAM-dependent_MTases_sf"/>
</dbReference>
<dbReference type="GO" id="GO:0030488">
    <property type="term" value="P:tRNA methylation"/>
    <property type="evidence" value="ECO:0007669"/>
    <property type="project" value="TreeGrafter"/>
</dbReference>